<evidence type="ECO:0000313" key="2">
    <source>
        <dbReference type="EMBL" id="QRD01957.1"/>
    </source>
</evidence>
<feature type="compositionally biased region" description="Basic and acidic residues" evidence="1">
    <location>
        <begin position="171"/>
        <end position="184"/>
    </location>
</feature>
<proteinExistence type="predicted"/>
<dbReference type="AlphaFoldDB" id="A0A7U2I6Q9"/>
<dbReference type="RefSeq" id="XP_001795346.1">
    <property type="nucleotide sequence ID" value="XM_001795294.1"/>
</dbReference>
<dbReference type="VEuPathDB" id="FungiDB:JI435_439990"/>
<gene>
    <name evidence="2" type="ORF">JI435_439990</name>
</gene>
<dbReference type="PANTHER" id="PTHR37048:SF2">
    <property type="entry name" value="QUESTIONABLE PROTEIN"/>
    <property type="match status" value="1"/>
</dbReference>
<reference evidence="3" key="1">
    <citation type="journal article" date="2021" name="BMC Genomics">
        <title>Chromosome-level genome assembly and manually-curated proteome of model necrotroph Parastagonospora nodorum Sn15 reveals a genome-wide trove of candidate effector homologs, and redundancy of virulence-related functions within an accessory chromosome.</title>
        <authorList>
            <person name="Bertazzoni S."/>
            <person name="Jones D.A.B."/>
            <person name="Phan H.T."/>
            <person name="Tan K.-C."/>
            <person name="Hane J.K."/>
        </authorList>
    </citation>
    <scope>NUCLEOTIDE SEQUENCE [LARGE SCALE GENOMIC DNA]</scope>
    <source>
        <strain evidence="3">SN15 / ATCC MYA-4574 / FGSC 10173)</strain>
    </source>
</reference>
<dbReference type="PANTHER" id="PTHR37048">
    <property type="entry name" value="QUESTIONABLE PROTEIN"/>
    <property type="match status" value="1"/>
</dbReference>
<organism evidence="2 3">
    <name type="scientific">Phaeosphaeria nodorum (strain SN15 / ATCC MYA-4574 / FGSC 10173)</name>
    <name type="common">Glume blotch fungus</name>
    <name type="synonym">Parastagonospora nodorum</name>
    <dbReference type="NCBI Taxonomy" id="321614"/>
    <lineage>
        <taxon>Eukaryota</taxon>
        <taxon>Fungi</taxon>
        <taxon>Dikarya</taxon>
        <taxon>Ascomycota</taxon>
        <taxon>Pezizomycotina</taxon>
        <taxon>Dothideomycetes</taxon>
        <taxon>Pleosporomycetidae</taxon>
        <taxon>Pleosporales</taxon>
        <taxon>Pleosporineae</taxon>
        <taxon>Phaeosphaeriaceae</taxon>
        <taxon>Parastagonospora</taxon>
    </lineage>
</organism>
<dbReference type="KEGG" id="pno:SNOG_04933"/>
<accession>A0A7U2I6Q9</accession>
<evidence type="ECO:0000313" key="3">
    <source>
        <dbReference type="Proteomes" id="UP000663193"/>
    </source>
</evidence>
<dbReference type="EMBL" id="CP069035">
    <property type="protein sequence ID" value="QRD01957.1"/>
    <property type="molecule type" value="Genomic_DNA"/>
</dbReference>
<dbReference type="Proteomes" id="UP000663193">
    <property type="component" value="Chromosome 13"/>
</dbReference>
<feature type="region of interest" description="Disordered" evidence="1">
    <location>
        <begin position="84"/>
        <end position="103"/>
    </location>
</feature>
<protein>
    <submittedName>
        <fullName evidence="2">Uncharacterized protein</fullName>
    </submittedName>
</protein>
<sequence length="206" mass="23350">MRVNKSEVVPGAIFYLPAKDKLPPDAVLPVLVTPPANTKHSKESAASGIYNHPVVIITSYHNNSSLDTVYTGSKTWTKTKLRCGHLPIHPNGPHPDRDESKKKSAKRLPTLFLADDLELKTKHSWVNIYDVYKMEISLLAPYWRVKDEEKTVYRLGSQSVDQMRSRCKHLRDYKPGEQWPKPDSKAPVSQLNPSTYEEEFPALGSK</sequence>
<keyword evidence="3" id="KW-1185">Reference proteome</keyword>
<name>A0A7U2I6Q9_PHANO</name>
<evidence type="ECO:0000256" key="1">
    <source>
        <dbReference type="SAM" id="MobiDB-lite"/>
    </source>
</evidence>
<feature type="region of interest" description="Disordered" evidence="1">
    <location>
        <begin position="171"/>
        <end position="206"/>
    </location>
</feature>